<protein>
    <recommendedName>
        <fullName evidence="2">Putative methylthioribose-1-phosphate isomerase</fullName>
        <shortName evidence="2">M1Pi</shortName>
        <shortName evidence="2">MTR-1-P isomerase</shortName>
        <ecNumber evidence="2">5.3.1.23</ecNumber>
    </recommendedName>
    <alternativeName>
        <fullName evidence="2">MTNA-like protein</fullName>
        <shortName evidence="2">aMTNA</shortName>
    </alternativeName>
    <alternativeName>
        <fullName evidence="2">S-methyl-5-thioribose-1-phosphate isomerase</fullName>
    </alternativeName>
</protein>
<proteinExistence type="inferred from homology"/>
<feature type="binding site" evidence="2">
    <location>
        <position position="202"/>
    </location>
    <ligand>
        <name>substrate</name>
    </ligand>
</feature>
<evidence type="ECO:0000313" key="3">
    <source>
        <dbReference type="EMBL" id="SMH72325.1"/>
    </source>
</evidence>
<dbReference type="NCBIfam" id="NF004326">
    <property type="entry name" value="PRK05720.1"/>
    <property type="match status" value="1"/>
</dbReference>
<feature type="active site" description="Proton donor" evidence="2">
    <location>
        <position position="243"/>
    </location>
</feature>
<dbReference type="PANTHER" id="PTHR43475:SF1">
    <property type="entry name" value="METHYLTHIORIBOSE-1-PHOSPHATE ISOMERASE"/>
    <property type="match status" value="1"/>
</dbReference>
<dbReference type="EC" id="5.3.1.23" evidence="2"/>
<evidence type="ECO:0000313" key="4">
    <source>
        <dbReference type="Proteomes" id="UP000230607"/>
    </source>
</evidence>
<evidence type="ECO:0000256" key="2">
    <source>
        <dbReference type="HAMAP-Rule" id="MF_01678"/>
    </source>
</evidence>
<reference evidence="4" key="1">
    <citation type="submission" date="2017-03" db="EMBL/GenBank/DDBJ databases">
        <authorList>
            <person name="Herbold C."/>
        </authorList>
    </citation>
    <scope>NUCLEOTIDE SEQUENCE [LARGE SCALE GENOMIC DNA]</scope>
</reference>
<dbReference type="AlphaFoldDB" id="A0A2H1FHT2"/>
<dbReference type="FunFam" id="1.20.120.420:FF:000003">
    <property type="entry name" value="Methylthioribose-1-phosphate isomerase"/>
    <property type="match status" value="1"/>
</dbReference>
<dbReference type="Gene3D" id="1.20.120.420">
    <property type="entry name" value="translation initiation factor eif-2b, domain 1"/>
    <property type="match status" value="1"/>
</dbReference>
<dbReference type="HAMAP" id="MF_01678">
    <property type="entry name" value="Salvage_MtnA"/>
    <property type="match status" value="1"/>
</dbReference>
<comment type="function">
    <text evidence="2">Catalyzes the interconversion of methylthioribose-1-phosphate (MTR-1-P) into methylthioribulose-1-phosphate (MTRu-1-P).</text>
</comment>
<dbReference type="InterPro" id="IPR005251">
    <property type="entry name" value="IF-M1Pi"/>
</dbReference>
<keyword evidence="1 2" id="KW-0413">Isomerase</keyword>
<comment type="similarity">
    <text evidence="2">Belongs to the EIF-2B alpha/beta/delta subunits family. MtnA subfamily.</text>
</comment>
<feature type="binding site" evidence="2">
    <location>
        <begin position="253"/>
        <end position="254"/>
    </location>
    <ligand>
        <name>substrate</name>
    </ligand>
</feature>
<keyword evidence="2" id="KW-0028">Amino-acid biosynthesis</keyword>
<dbReference type="Pfam" id="PF01008">
    <property type="entry name" value="IF-2B"/>
    <property type="match status" value="1"/>
</dbReference>
<dbReference type="InterPro" id="IPR037171">
    <property type="entry name" value="NagB/RpiA_transferase-like"/>
</dbReference>
<dbReference type="EMBL" id="LT841358">
    <property type="protein sequence ID" value="SMH72325.1"/>
    <property type="molecule type" value="Genomic_DNA"/>
</dbReference>
<feature type="binding site" evidence="2">
    <location>
        <begin position="54"/>
        <end position="56"/>
    </location>
    <ligand>
        <name>substrate</name>
    </ligand>
</feature>
<dbReference type="InterPro" id="IPR000649">
    <property type="entry name" value="IF-2B-related"/>
</dbReference>
<dbReference type="Gene3D" id="3.40.50.10470">
    <property type="entry name" value="Translation initiation factor eif-2b, domain 2"/>
    <property type="match status" value="1"/>
</dbReference>
<keyword evidence="4" id="KW-1185">Reference proteome</keyword>
<accession>A0A2H1FHT2</accession>
<dbReference type="GO" id="GO:0019509">
    <property type="term" value="P:L-methionine salvage from methylthioadenosine"/>
    <property type="evidence" value="ECO:0007669"/>
    <property type="project" value="UniProtKB-UniRule"/>
</dbReference>
<gene>
    <name evidence="3" type="primary">mtnA</name>
    <name evidence="3" type="ORF">NCS_30165</name>
</gene>
<dbReference type="FunFam" id="3.40.50.10470:FF:000006">
    <property type="entry name" value="Methylthioribose-1-phosphate isomerase"/>
    <property type="match status" value="1"/>
</dbReference>
<feature type="binding site" evidence="2">
    <location>
        <position position="97"/>
    </location>
    <ligand>
        <name>substrate</name>
    </ligand>
</feature>
<name>A0A2H1FHT2_9ARCH</name>
<dbReference type="Proteomes" id="UP000230607">
    <property type="component" value="Chromosome 1"/>
</dbReference>
<dbReference type="GO" id="GO:0046523">
    <property type="term" value="F:S-methyl-5-thioribose-1-phosphate isomerase activity"/>
    <property type="evidence" value="ECO:0007669"/>
    <property type="project" value="UniProtKB-UniRule"/>
</dbReference>
<evidence type="ECO:0000256" key="1">
    <source>
        <dbReference type="ARBA" id="ARBA00023235"/>
    </source>
</evidence>
<dbReference type="OrthoDB" id="45195at2157"/>
<sequence>MKQETKIHSSLKTVEWKNNTVIMIDQTKLPNKLEYVKFKDYNKVADAIRNLVVRGAPAIGVAGAFGLALASLQSKAKTKEKLLEDMEKAKKILFETRPTAVNLAWGLEKIMETAKKGNDTNEIRKQVVETAQKMAVEDVEINMRMGKFGSELFSNNDVIMTHCNAGALATVGYGTALGVIRATKDSGKNIKVIATETRPVMQGSRLTAFELQHDNIDVSLIPDTAVGYAMAKGLVNKVVVGADRILSTGHVYNKIGTYQVATMARQHNIPFYVAAPLSTFDLKNKPDDIIIEQRKASEVTGVAGKKTAPDGINVINPAFDMTPPELISGIITEAGIAKPPFEISIKKLFESKL</sequence>
<dbReference type="RefSeq" id="WP_157928118.1">
    <property type="nucleotide sequence ID" value="NZ_LT841358.1"/>
</dbReference>
<dbReference type="NCBIfam" id="TIGR00512">
    <property type="entry name" value="salvage_mtnA"/>
    <property type="match status" value="1"/>
</dbReference>
<dbReference type="SUPFAM" id="SSF100950">
    <property type="entry name" value="NagB/RpiA/CoA transferase-like"/>
    <property type="match status" value="1"/>
</dbReference>
<comment type="catalytic activity">
    <reaction evidence="2">
        <text>5-(methylsulfanyl)-alpha-D-ribose 1-phosphate = 5-(methylsulfanyl)-D-ribulose 1-phosphate</text>
        <dbReference type="Rhea" id="RHEA:19989"/>
        <dbReference type="ChEBI" id="CHEBI:58533"/>
        <dbReference type="ChEBI" id="CHEBI:58548"/>
        <dbReference type="EC" id="5.3.1.23"/>
    </reaction>
</comment>
<dbReference type="InterPro" id="IPR027363">
    <property type="entry name" value="M1Pi_N"/>
</dbReference>
<dbReference type="InterPro" id="IPR042529">
    <property type="entry name" value="IF_2B-like_C"/>
</dbReference>
<dbReference type="PANTHER" id="PTHR43475">
    <property type="entry name" value="METHYLTHIORIBOSE-1-PHOSPHATE ISOMERASE"/>
    <property type="match status" value="1"/>
</dbReference>
<feature type="site" description="Transition state stabilizer" evidence="2">
    <location>
        <position position="163"/>
    </location>
</feature>
<keyword evidence="2" id="KW-0486">Methionine biosynthesis</keyword>
<dbReference type="NCBIfam" id="TIGR00524">
    <property type="entry name" value="eIF-2B_rel"/>
    <property type="match status" value="1"/>
</dbReference>
<organism evidence="3 4">
    <name type="scientific">Candidatus Nitrosotalea okcheonensis</name>
    <dbReference type="NCBI Taxonomy" id="1903276"/>
    <lineage>
        <taxon>Archaea</taxon>
        <taxon>Nitrososphaerota</taxon>
        <taxon>Nitrososphaeria</taxon>
        <taxon>Nitrosotaleales</taxon>
        <taxon>Nitrosotaleaceae</taxon>
        <taxon>Nitrosotalea</taxon>
    </lineage>
</organism>
<dbReference type="InterPro" id="IPR011559">
    <property type="entry name" value="Initiation_fac_2B_a/b/d"/>
</dbReference>